<comment type="caution">
    <text evidence="6">The sequence shown here is derived from an EMBL/GenBank/DDBJ whole genome shotgun (WGS) entry which is preliminary data.</text>
</comment>
<feature type="disulfide bond" evidence="4">
    <location>
        <begin position="416"/>
        <end position="428"/>
    </location>
</feature>
<dbReference type="SUPFAM" id="SSF49899">
    <property type="entry name" value="Concanavalin A-like lectins/glucanases"/>
    <property type="match status" value="1"/>
</dbReference>
<dbReference type="InterPro" id="IPR016186">
    <property type="entry name" value="C-type_lectin-like/link_sf"/>
</dbReference>
<dbReference type="GO" id="GO:0016020">
    <property type="term" value="C:membrane"/>
    <property type="evidence" value="ECO:0007669"/>
    <property type="project" value="UniProtKB-SubCell"/>
</dbReference>
<dbReference type="SMART" id="SM00192">
    <property type="entry name" value="LDLa"/>
    <property type="match status" value="1"/>
</dbReference>
<dbReference type="SUPFAM" id="SSF63712">
    <property type="entry name" value="Nicotinic receptor ligand binding domain-like"/>
    <property type="match status" value="1"/>
</dbReference>
<dbReference type="PROSITE" id="PS01209">
    <property type="entry name" value="LDLRA_1"/>
    <property type="match status" value="1"/>
</dbReference>
<dbReference type="InterPro" id="IPR013320">
    <property type="entry name" value="ConA-like_dom_sf"/>
</dbReference>
<dbReference type="SUPFAM" id="SSF57424">
    <property type="entry name" value="LDL receptor-like module"/>
    <property type="match status" value="1"/>
</dbReference>
<dbReference type="Gene3D" id="4.10.400.10">
    <property type="entry name" value="Low-density Lipoprotein Receptor"/>
    <property type="match status" value="1"/>
</dbReference>
<dbReference type="Gene3D" id="2.60.120.200">
    <property type="match status" value="1"/>
</dbReference>
<evidence type="ECO:0000259" key="5">
    <source>
        <dbReference type="PROSITE" id="PS50041"/>
    </source>
</evidence>
<feature type="domain" description="C-type lectin" evidence="5">
    <location>
        <begin position="235"/>
        <end position="359"/>
    </location>
</feature>
<evidence type="ECO:0000256" key="1">
    <source>
        <dbReference type="ARBA" id="ARBA00004141"/>
    </source>
</evidence>
<name>A0AAE1KGB0_PETCI</name>
<reference evidence="6" key="1">
    <citation type="submission" date="2023-10" db="EMBL/GenBank/DDBJ databases">
        <title>Genome assemblies of two species of porcelain crab, Petrolisthes cinctipes and Petrolisthes manimaculis (Anomura: Porcellanidae).</title>
        <authorList>
            <person name="Angst P."/>
        </authorList>
    </citation>
    <scope>NUCLEOTIDE SEQUENCE</scope>
    <source>
        <strain evidence="6">PB745_01</strain>
        <tissue evidence="6">Gill</tissue>
    </source>
</reference>
<evidence type="ECO:0000256" key="3">
    <source>
        <dbReference type="ARBA" id="ARBA00023157"/>
    </source>
</evidence>
<evidence type="ECO:0000313" key="6">
    <source>
        <dbReference type="EMBL" id="KAK3872724.1"/>
    </source>
</evidence>
<sequence>MGIQKTMGVVGEREVGVVRFQMGNTATTDSLLDTGLGLIPTLRQVTLVLHLKLHRLTSHIPLLSYAVHNSSQELFVELVPKKKDLHVQCCGGLVSEAFPFTLKMFVWQHICIALDLPKRVLRVIYDLQEYEIDLQLPKMSVGESLEVRGGGRLVVGQRLYSLDGDFLVVEILEGEVGDWRLYDTYLSRSELQEWTNCKNLTSLNDPILDLFSEGFMVRGPTQLSKMPSSEICDMKSTKFFLFFDRKMKFNLAESWCRKLKGELVLPESDEVNADFYDTLFIYKDQCKDIWTHLYWIGTLGNLTTQQWVKVRDGAPITWSRFLHEYRQVTPEFQCVATVTHDRYKWVASPCDIETCVLCNFTFSPVVNLRGLCPFTFLDHHYSFLGNDKMELVFDGTAHMVMEKRQGTWPLLLFTSCQEGEFTCHDGTCVDKTCRCNLRVDCSDQSDELYCDVVLVPKGYSPRLPPPAAVTPLYISLDVNIISIREIDLTAFQISLDMRLEMVWRDSRLQYKNLQDNMLSNKLWDHNEVWTPGLKLKDGTGGAVSLGVDSQNVFVVKASRPLPDDVTILREDERYSGADNDLVLVREMVLTFKCHFQLHMYPFDRQKCRIVISLQDVTKEVGVLAKVRTSGISLGDRY</sequence>
<dbReference type="InterPro" id="IPR006201">
    <property type="entry name" value="Neur_channel"/>
</dbReference>
<dbReference type="PROSITE" id="PS00236">
    <property type="entry name" value="NEUROTR_ION_CHANNEL"/>
    <property type="match status" value="1"/>
</dbReference>
<dbReference type="Gene3D" id="2.70.170.10">
    <property type="entry name" value="Neurotransmitter-gated ion-channel ligand-binding domain"/>
    <property type="match status" value="1"/>
</dbReference>
<keyword evidence="2" id="KW-0472">Membrane</keyword>
<dbReference type="EMBL" id="JAWQEG010002322">
    <property type="protein sequence ID" value="KAK3872724.1"/>
    <property type="molecule type" value="Genomic_DNA"/>
</dbReference>
<proteinExistence type="predicted"/>
<dbReference type="Pfam" id="PF02931">
    <property type="entry name" value="Neur_chan_LBD"/>
    <property type="match status" value="1"/>
</dbReference>
<dbReference type="CDD" id="cd00037">
    <property type="entry name" value="CLECT"/>
    <property type="match status" value="1"/>
</dbReference>
<dbReference type="PANTHER" id="PTHR18945">
    <property type="entry name" value="NEUROTRANSMITTER GATED ION CHANNEL"/>
    <property type="match status" value="1"/>
</dbReference>
<dbReference type="GO" id="GO:0005230">
    <property type="term" value="F:extracellular ligand-gated monoatomic ion channel activity"/>
    <property type="evidence" value="ECO:0007669"/>
    <property type="project" value="InterPro"/>
</dbReference>
<dbReference type="Pfam" id="PF00057">
    <property type="entry name" value="Ldl_recept_a"/>
    <property type="match status" value="1"/>
</dbReference>
<evidence type="ECO:0000256" key="2">
    <source>
        <dbReference type="ARBA" id="ARBA00023136"/>
    </source>
</evidence>
<dbReference type="InterPro" id="IPR036734">
    <property type="entry name" value="Neur_chan_lig-bd_sf"/>
</dbReference>
<dbReference type="PROSITE" id="PS50041">
    <property type="entry name" value="C_TYPE_LECTIN_2"/>
    <property type="match status" value="1"/>
</dbReference>
<dbReference type="InterPro" id="IPR023415">
    <property type="entry name" value="LDLR_class-A_CS"/>
</dbReference>
<feature type="disulfide bond" evidence="4">
    <location>
        <begin position="423"/>
        <end position="441"/>
    </location>
</feature>
<feature type="disulfide bond" evidence="4">
    <location>
        <begin position="435"/>
        <end position="450"/>
    </location>
</feature>
<comment type="subcellular location">
    <subcellularLocation>
        <location evidence="1">Membrane</location>
        <topology evidence="1">Multi-pass membrane protein</topology>
    </subcellularLocation>
</comment>
<organism evidence="6 7">
    <name type="scientific">Petrolisthes cinctipes</name>
    <name type="common">Flat porcelain crab</name>
    <dbReference type="NCBI Taxonomy" id="88211"/>
    <lineage>
        <taxon>Eukaryota</taxon>
        <taxon>Metazoa</taxon>
        <taxon>Ecdysozoa</taxon>
        <taxon>Arthropoda</taxon>
        <taxon>Crustacea</taxon>
        <taxon>Multicrustacea</taxon>
        <taxon>Malacostraca</taxon>
        <taxon>Eumalacostraca</taxon>
        <taxon>Eucarida</taxon>
        <taxon>Decapoda</taxon>
        <taxon>Pleocyemata</taxon>
        <taxon>Anomura</taxon>
        <taxon>Galatheoidea</taxon>
        <taxon>Porcellanidae</taxon>
        <taxon>Petrolisthes</taxon>
    </lineage>
</organism>
<dbReference type="InterPro" id="IPR002172">
    <property type="entry name" value="LDrepeatLR_classA_rpt"/>
</dbReference>
<dbReference type="Gene3D" id="3.10.100.10">
    <property type="entry name" value="Mannose-Binding Protein A, subunit A"/>
    <property type="match status" value="1"/>
</dbReference>
<dbReference type="InterPro" id="IPR001759">
    <property type="entry name" value="PTX_dom"/>
</dbReference>
<evidence type="ECO:0000313" key="7">
    <source>
        <dbReference type="Proteomes" id="UP001286313"/>
    </source>
</evidence>
<dbReference type="InterPro" id="IPR018000">
    <property type="entry name" value="Neurotransmitter_ion_chnl_CS"/>
</dbReference>
<dbReference type="InterPro" id="IPR036055">
    <property type="entry name" value="LDL_receptor-like_sf"/>
</dbReference>
<dbReference type="PROSITE" id="PS50068">
    <property type="entry name" value="LDLRA_2"/>
    <property type="match status" value="1"/>
</dbReference>
<dbReference type="SUPFAM" id="SSF56436">
    <property type="entry name" value="C-type lectin-like"/>
    <property type="match status" value="1"/>
</dbReference>
<dbReference type="Proteomes" id="UP001286313">
    <property type="component" value="Unassembled WGS sequence"/>
</dbReference>
<gene>
    <name evidence="6" type="ORF">Pcinc_022209</name>
</gene>
<protein>
    <recommendedName>
        <fullName evidence="5">C-type lectin domain-containing protein</fullName>
    </recommendedName>
</protein>
<dbReference type="Pfam" id="PF00354">
    <property type="entry name" value="Pentaxin"/>
    <property type="match status" value="1"/>
</dbReference>
<dbReference type="InterPro" id="IPR001304">
    <property type="entry name" value="C-type_lectin-like"/>
</dbReference>
<keyword evidence="7" id="KW-1185">Reference proteome</keyword>
<dbReference type="CDD" id="cd00112">
    <property type="entry name" value="LDLa"/>
    <property type="match status" value="1"/>
</dbReference>
<evidence type="ECO:0000256" key="4">
    <source>
        <dbReference type="PROSITE-ProRule" id="PRU00124"/>
    </source>
</evidence>
<dbReference type="GO" id="GO:0004888">
    <property type="term" value="F:transmembrane signaling receptor activity"/>
    <property type="evidence" value="ECO:0007669"/>
    <property type="project" value="InterPro"/>
</dbReference>
<dbReference type="Pfam" id="PF00059">
    <property type="entry name" value="Lectin_C"/>
    <property type="match status" value="1"/>
</dbReference>
<dbReference type="AlphaFoldDB" id="A0AAE1KGB0"/>
<dbReference type="InterPro" id="IPR016187">
    <property type="entry name" value="CTDL_fold"/>
</dbReference>
<keyword evidence="3 4" id="KW-1015">Disulfide bond</keyword>
<accession>A0AAE1KGB0</accession>
<dbReference type="InterPro" id="IPR006202">
    <property type="entry name" value="Neur_chan_lig-bd"/>
</dbReference>